<comment type="cofactor">
    <cofactor evidence="1">
        <name>FAD</name>
        <dbReference type="ChEBI" id="CHEBI:57692"/>
    </cofactor>
</comment>
<proteinExistence type="inferred from homology"/>
<reference evidence="7" key="1">
    <citation type="submission" date="2020-11" db="EMBL/GenBank/DDBJ databases">
        <authorList>
            <person name="Tran Van P."/>
        </authorList>
    </citation>
    <scope>NUCLEOTIDE SEQUENCE</scope>
</reference>
<dbReference type="SUPFAM" id="SSF54373">
    <property type="entry name" value="FAD-linked reductases, C-terminal domain"/>
    <property type="match status" value="1"/>
</dbReference>
<dbReference type="InterPro" id="IPR036188">
    <property type="entry name" value="FAD/NAD-bd_sf"/>
</dbReference>
<feature type="domain" description="FAD dependent oxidoreductase" evidence="6">
    <location>
        <begin position="8"/>
        <end position="317"/>
    </location>
</feature>
<comment type="similarity">
    <text evidence="2">Belongs to the MSOX/MTOX family.</text>
</comment>
<keyword evidence="4" id="KW-0274">FAD</keyword>
<keyword evidence="8" id="KW-1185">Reference proteome</keyword>
<evidence type="ECO:0000313" key="7">
    <source>
        <dbReference type="EMBL" id="CAD7275872.1"/>
    </source>
</evidence>
<dbReference type="Proteomes" id="UP000678499">
    <property type="component" value="Unassembled WGS sequence"/>
</dbReference>
<dbReference type="PANTHER" id="PTHR10961:SF46">
    <property type="entry name" value="PEROXISOMAL SARCOSINE OXIDASE"/>
    <property type="match status" value="1"/>
</dbReference>
<dbReference type="Gene3D" id="3.50.50.60">
    <property type="entry name" value="FAD/NAD(P)-binding domain"/>
    <property type="match status" value="1"/>
</dbReference>
<keyword evidence="5" id="KW-0560">Oxidoreductase</keyword>
<dbReference type="EMBL" id="CAJPEX010000498">
    <property type="protein sequence ID" value="CAG0916024.1"/>
    <property type="molecule type" value="Genomic_DNA"/>
</dbReference>
<evidence type="ECO:0000313" key="8">
    <source>
        <dbReference type="Proteomes" id="UP000678499"/>
    </source>
</evidence>
<dbReference type="GO" id="GO:0005777">
    <property type="term" value="C:peroxisome"/>
    <property type="evidence" value="ECO:0007669"/>
    <property type="project" value="TreeGrafter"/>
</dbReference>
<gene>
    <name evidence="7" type="ORF">NMOB1V02_LOCUS3658</name>
</gene>
<evidence type="ECO:0000256" key="2">
    <source>
        <dbReference type="ARBA" id="ARBA00010989"/>
    </source>
</evidence>
<dbReference type="InterPro" id="IPR006076">
    <property type="entry name" value="FAD-dep_OxRdtase"/>
</dbReference>
<keyword evidence="3" id="KW-0285">Flavoprotein</keyword>
<dbReference type="GO" id="GO:0008115">
    <property type="term" value="F:sarcosine oxidase activity"/>
    <property type="evidence" value="ECO:0007669"/>
    <property type="project" value="TreeGrafter"/>
</dbReference>
<protein>
    <recommendedName>
        <fullName evidence="6">FAD dependent oxidoreductase domain-containing protein</fullName>
    </recommendedName>
</protein>
<sequence>MSDSNKWDTIVIGGGIMGSWTAVQLLRAGVEKVLLLEKFPLPHTRGSSHGATRICRFGYPQDHQTILARDSLQDWFWLQQESGQQIIRETPLLWTADAKNEHEMTHALANIKNLCPQARVRVFEDPAVTSISQEFPQLTFPSEICASAMLDNSAYVLMADKITSLLRTWICQHGGVIKDGMEVQGIQVDGNEDVAVETQGQSQKFHAKTLVICAGAWAKPFLEMAGVGTLPLQPVKIQVAYFQEKPGQKHPHLSQIHESSKYNCNWSIPSIEYPGLVKFGPHQGPAINPDARDAVDAEGELKKLREFVAETCQALDPTPKIVETCMYTAPDSNWDLLSEKSWPLGLKEEKFLTNCQPCLLQDLHNLSSKQLAEKFRSMWYLSEYVHIETCKKNTTSRAMLKDEIPPV</sequence>
<organism evidence="7">
    <name type="scientific">Notodromas monacha</name>
    <dbReference type="NCBI Taxonomy" id="399045"/>
    <lineage>
        <taxon>Eukaryota</taxon>
        <taxon>Metazoa</taxon>
        <taxon>Ecdysozoa</taxon>
        <taxon>Arthropoda</taxon>
        <taxon>Crustacea</taxon>
        <taxon>Oligostraca</taxon>
        <taxon>Ostracoda</taxon>
        <taxon>Podocopa</taxon>
        <taxon>Podocopida</taxon>
        <taxon>Cypridocopina</taxon>
        <taxon>Cypridoidea</taxon>
        <taxon>Cyprididae</taxon>
        <taxon>Notodromas</taxon>
    </lineage>
</organism>
<dbReference type="PRINTS" id="PR00420">
    <property type="entry name" value="RNGMNOXGNASE"/>
</dbReference>
<dbReference type="Gene3D" id="3.30.9.10">
    <property type="entry name" value="D-Amino Acid Oxidase, subunit A, domain 2"/>
    <property type="match status" value="1"/>
</dbReference>
<dbReference type="GO" id="GO:0050660">
    <property type="term" value="F:flavin adenine dinucleotide binding"/>
    <property type="evidence" value="ECO:0007669"/>
    <property type="project" value="InterPro"/>
</dbReference>
<dbReference type="GO" id="GO:0033514">
    <property type="term" value="P:L-lysine catabolic process to acetyl-CoA via L-pipecolate"/>
    <property type="evidence" value="ECO:0007669"/>
    <property type="project" value="TreeGrafter"/>
</dbReference>
<evidence type="ECO:0000256" key="1">
    <source>
        <dbReference type="ARBA" id="ARBA00001974"/>
    </source>
</evidence>
<accession>A0A7R9BIB3</accession>
<evidence type="ECO:0000256" key="3">
    <source>
        <dbReference type="ARBA" id="ARBA00022630"/>
    </source>
</evidence>
<dbReference type="Pfam" id="PF01266">
    <property type="entry name" value="DAO"/>
    <property type="match status" value="1"/>
</dbReference>
<dbReference type="SUPFAM" id="SSF51905">
    <property type="entry name" value="FAD/NAD(P)-binding domain"/>
    <property type="match status" value="1"/>
</dbReference>
<dbReference type="OrthoDB" id="424974at2759"/>
<name>A0A7R9BIB3_9CRUS</name>
<dbReference type="AlphaFoldDB" id="A0A7R9BIB3"/>
<evidence type="ECO:0000259" key="6">
    <source>
        <dbReference type="Pfam" id="PF01266"/>
    </source>
</evidence>
<dbReference type="PANTHER" id="PTHR10961">
    <property type="entry name" value="PEROXISOMAL SARCOSINE OXIDASE"/>
    <property type="match status" value="1"/>
</dbReference>
<dbReference type="EMBL" id="OA882535">
    <property type="protein sequence ID" value="CAD7275872.1"/>
    <property type="molecule type" value="Genomic_DNA"/>
</dbReference>
<dbReference type="InterPro" id="IPR045170">
    <property type="entry name" value="MTOX"/>
</dbReference>
<dbReference type="GO" id="GO:0050031">
    <property type="term" value="F:L-pipecolate oxidase activity"/>
    <property type="evidence" value="ECO:0007669"/>
    <property type="project" value="TreeGrafter"/>
</dbReference>
<evidence type="ECO:0000256" key="5">
    <source>
        <dbReference type="ARBA" id="ARBA00023002"/>
    </source>
</evidence>
<evidence type="ECO:0000256" key="4">
    <source>
        <dbReference type="ARBA" id="ARBA00022827"/>
    </source>
</evidence>